<dbReference type="STRING" id="857342.A0A2T3AUR1"/>
<dbReference type="PANTHER" id="PTHR38695">
    <property type="entry name" value="AMINO ACID PERMEASE_ SLC12A DOMAIN-CONTAINING PROTEIN"/>
    <property type="match status" value="1"/>
</dbReference>
<accession>A0A2T3AUR1</accession>
<keyword evidence="3" id="KW-1185">Reference proteome</keyword>
<evidence type="ECO:0000259" key="1">
    <source>
        <dbReference type="Pfam" id="PF17648"/>
    </source>
</evidence>
<dbReference type="AlphaFoldDB" id="A0A2T3AUR1"/>
<dbReference type="InterPro" id="IPR048273">
    <property type="entry name" value="Luciferase"/>
</dbReference>
<sequence>MASSLFARLQGWPQSISTHPLIQNHSTALVTLAALSGPLLRLIYISHADYRAWLRVGRGGLPYNAFGWLIQLLLTPLRGPRLDTGCYDNPKAVAKAGPQALVSYLEEEDVPERQGPRPSICHWLLPQRQLDSRSSEESKTRRESFMRSLAEADPTRLSVNTSALERGGLALFVNLDVEKHPSARWTKNEIAHLHPGDGSMHVSLAPLDAKLVIERGWGERFGLGGTLLPATYIMVYAPKSGENEEAETVVIEKIINAGMKFMLGERKE</sequence>
<evidence type="ECO:0000313" key="3">
    <source>
        <dbReference type="Proteomes" id="UP000241818"/>
    </source>
</evidence>
<protein>
    <recommendedName>
        <fullName evidence="1">Luciferase domain-containing protein</fullName>
    </recommendedName>
</protein>
<dbReference type="InterPro" id="IPR040841">
    <property type="entry name" value="Luciferase_dom"/>
</dbReference>
<gene>
    <name evidence="2" type="ORF">M430DRAFT_107146</name>
</gene>
<dbReference type="Pfam" id="PF17648">
    <property type="entry name" value="Luciferase"/>
    <property type="match status" value="1"/>
</dbReference>
<dbReference type="RefSeq" id="XP_024718370.1">
    <property type="nucleotide sequence ID" value="XM_024861140.1"/>
</dbReference>
<evidence type="ECO:0000313" key="2">
    <source>
        <dbReference type="EMBL" id="PSS12372.1"/>
    </source>
</evidence>
<dbReference type="InParanoid" id="A0A2T3AUR1"/>
<dbReference type="Proteomes" id="UP000241818">
    <property type="component" value="Unassembled WGS sequence"/>
</dbReference>
<dbReference type="PANTHER" id="PTHR38695:SF1">
    <property type="entry name" value="AMINO ACID PERMEASE_ SLC12A DOMAIN-CONTAINING PROTEIN"/>
    <property type="match status" value="1"/>
</dbReference>
<dbReference type="GeneID" id="36569221"/>
<reference evidence="2 3" key="1">
    <citation type="journal article" date="2018" name="New Phytol.">
        <title>Comparative genomics and transcriptomics depict ericoid mycorrhizal fungi as versatile saprotrophs and plant mutualists.</title>
        <authorList>
            <person name="Martino E."/>
            <person name="Morin E."/>
            <person name="Grelet G.A."/>
            <person name="Kuo A."/>
            <person name="Kohler A."/>
            <person name="Daghino S."/>
            <person name="Barry K.W."/>
            <person name="Cichocki N."/>
            <person name="Clum A."/>
            <person name="Dockter R.B."/>
            <person name="Hainaut M."/>
            <person name="Kuo R.C."/>
            <person name="LaButti K."/>
            <person name="Lindahl B.D."/>
            <person name="Lindquist E.A."/>
            <person name="Lipzen A."/>
            <person name="Khouja H.R."/>
            <person name="Magnuson J."/>
            <person name="Murat C."/>
            <person name="Ohm R.A."/>
            <person name="Singer S.W."/>
            <person name="Spatafora J.W."/>
            <person name="Wang M."/>
            <person name="Veneault-Fourrey C."/>
            <person name="Henrissat B."/>
            <person name="Grigoriev I.V."/>
            <person name="Martin F.M."/>
            <person name="Perotto S."/>
        </authorList>
    </citation>
    <scope>NUCLEOTIDE SEQUENCE [LARGE SCALE GENOMIC DNA]</scope>
    <source>
        <strain evidence="2 3">ATCC 22711</strain>
    </source>
</reference>
<organism evidence="2 3">
    <name type="scientific">Amorphotheca resinae ATCC 22711</name>
    <dbReference type="NCBI Taxonomy" id="857342"/>
    <lineage>
        <taxon>Eukaryota</taxon>
        <taxon>Fungi</taxon>
        <taxon>Dikarya</taxon>
        <taxon>Ascomycota</taxon>
        <taxon>Pezizomycotina</taxon>
        <taxon>Leotiomycetes</taxon>
        <taxon>Helotiales</taxon>
        <taxon>Amorphothecaceae</taxon>
        <taxon>Amorphotheca</taxon>
    </lineage>
</organism>
<feature type="domain" description="Luciferase" evidence="1">
    <location>
        <begin position="188"/>
        <end position="242"/>
    </location>
</feature>
<name>A0A2T3AUR1_AMORE</name>
<dbReference type="EMBL" id="KZ679015">
    <property type="protein sequence ID" value="PSS12372.1"/>
    <property type="molecule type" value="Genomic_DNA"/>
</dbReference>
<dbReference type="OrthoDB" id="5358398at2759"/>
<proteinExistence type="predicted"/>